<proteinExistence type="predicted"/>
<dbReference type="PANTHER" id="PTHR47659:SF7">
    <property type="entry name" value="FUNGAL TRANSCRIPTIONAL REGULATORY PROTEIN, N-TERMINAL DOMAIN-CONTAINING PROTEIN"/>
    <property type="match status" value="1"/>
</dbReference>
<comment type="caution">
    <text evidence="5">The sequence shown here is derived from an EMBL/GenBank/DDBJ whole genome shotgun (WGS) entry which is preliminary data.</text>
</comment>
<dbReference type="Proteomes" id="UP000193920">
    <property type="component" value="Unassembled WGS sequence"/>
</dbReference>
<dbReference type="GO" id="GO:0008270">
    <property type="term" value="F:zinc ion binding"/>
    <property type="evidence" value="ECO:0007669"/>
    <property type="project" value="InterPro"/>
</dbReference>
<dbReference type="InterPro" id="IPR001138">
    <property type="entry name" value="Zn2Cys6_DnaBD"/>
</dbReference>
<reference evidence="5 6" key="1">
    <citation type="submission" date="2016-08" db="EMBL/GenBank/DDBJ databases">
        <title>A Parts List for Fungal Cellulosomes Revealed by Comparative Genomics.</title>
        <authorList>
            <consortium name="DOE Joint Genome Institute"/>
            <person name="Haitjema C.H."/>
            <person name="Gilmore S.P."/>
            <person name="Henske J.K."/>
            <person name="Solomon K.V."/>
            <person name="De Groot R."/>
            <person name="Kuo A."/>
            <person name="Mondo S.J."/>
            <person name="Salamov A.A."/>
            <person name="Labutti K."/>
            <person name="Zhao Z."/>
            <person name="Chiniquy J."/>
            <person name="Barry K."/>
            <person name="Brewer H.M."/>
            <person name="Purvine S.O."/>
            <person name="Wright A.T."/>
            <person name="Boxma B."/>
            <person name="Van Alen T."/>
            <person name="Hackstein J.H."/>
            <person name="Baker S.E."/>
            <person name="Grigoriev I.V."/>
            <person name="O'Malley M.A."/>
        </authorList>
    </citation>
    <scope>NUCLEOTIDE SEQUENCE [LARGE SCALE GENOMIC DNA]</scope>
    <source>
        <strain evidence="5 6">G1</strain>
    </source>
</reference>
<dbReference type="InterPro" id="IPR050335">
    <property type="entry name" value="ERT1_acuK_gluconeogen_tf"/>
</dbReference>
<keyword evidence="1" id="KW-0479">Metal-binding</keyword>
<accession>A0A1Y2AXM9</accession>
<dbReference type="OrthoDB" id="2538135at2759"/>
<dbReference type="PANTHER" id="PTHR47659">
    <property type="entry name" value="ZN(II)2CYS6 TRANSCRIPTION FACTOR (EUROFUNG)-RELATED"/>
    <property type="match status" value="1"/>
</dbReference>
<sequence>MPTTTEVVVKKKRTQVKVACVNCQKACKKCDNARPCPRCIRRGIENTCVDIERKPRKTGTKRGPYNKRKNWKLEMLAIVCSYLLENDSNRLEKILSNIRNEQIKTFFADENNRIKISNLLERVNSKPSPDTLNNNTNTSNIKREMDYPK</sequence>
<dbReference type="SUPFAM" id="SSF57701">
    <property type="entry name" value="Zn2/Cys6 DNA-binding domain"/>
    <property type="match status" value="1"/>
</dbReference>
<dbReference type="InterPro" id="IPR036864">
    <property type="entry name" value="Zn2-C6_fun-type_DNA-bd_sf"/>
</dbReference>
<gene>
    <name evidence="5" type="ORF">LY90DRAFT_674408</name>
</gene>
<evidence type="ECO:0000313" key="5">
    <source>
        <dbReference type="EMBL" id="ORY27246.1"/>
    </source>
</evidence>
<dbReference type="STRING" id="1754190.A0A1Y2AXM9"/>
<dbReference type="Gene3D" id="4.10.240.10">
    <property type="entry name" value="Zn(2)-C6 fungal-type DNA-binding domain"/>
    <property type="match status" value="1"/>
</dbReference>
<dbReference type="AlphaFoldDB" id="A0A1Y2AXM9"/>
<organism evidence="5 6">
    <name type="scientific">Neocallimastix californiae</name>
    <dbReference type="NCBI Taxonomy" id="1754190"/>
    <lineage>
        <taxon>Eukaryota</taxon>
        <taxon>Fungi</taxon>
        <taxon>Fungi incertae sedis</taxon>
        <taxon>Chytridiomycota</taxon>
        <taxon>Chytridiomycota incertae sedis</taxon>
        <taxon>Neocallimastigomycetes</taxon>
        <taxon>Neocallimastigales</taxon>
        <taxon>Neocallimastigaceae</taxon>
        <taxon>Neocallimastix</taxon>
    </lineage>
</organism>
<evidence type="ECO:0000256" key="1">
    <source>
        <dbReference type="ARBA" id="ARBA00022723"/>
    </source>
</evidence>
<dbReference type="SMART" id="SM00066">
    <property type="entry name" value="GAL4"/>
    <property type="match status" value="1"/>
</dbReference>
<evidence type="ECO:0000313" key="6">
    <source>
        <dbReference type="Proteomes" id="UP000193920"/>
    </source>
</evidence>
<evidence type="ECO:0000256" key="2">
    <source>
        <dbReference type="ARBA" id="ARBA00023242"/>
    </source>
</evidence>
<evidence type="ECO:0000256" key="3">
    <source>
        <dbReference type="SAM" id="MobiDB-lite"/>
    </source>
</evidence>
<evidence type="ECO:0000259" key="4">
    <source>
        <dbReference type="PROSITE" id="PS50048"/>
    </source>
</evidence>
<dbReference type="EMBL" id="MCOG01000194">
    <property type="protein sequence ID" value="ORY27246.1"/>
    <property type="molecule type" value="Genomic_DNA"/>
</dbReference>
<keyword evidence="6" id="KW-1185">Reference proteome</keyword>
<feature type="domain" description="Zn(2)-C6 fungal-type" evidence="4">
    <location>
        <begin position="19"/>
        <end position="50"/>
    </location>
</feature>
<name>A0A1Y2AXM9_9FUNG</name>
<dbReference type="GO" id="GO:0000981">
    <property type="term" value="F:DNA-binding transcription factor activity, RNA polymerase II-specific"/>
    <property type="evidence" value="ECO:0007669"/>
    <property type="project" value="InterPro"/>
</dbReference>
<protein>
    <recommendedName>
        <fullName evidence="4">Zn(2)-C6 fungal-type domain-containing protein</fullName>
    </recommendedName>
</protein>
<keyword evidence="2" id="KW-0539">Nucleus</keyword>
<dbReference type="PROSITE" id="PS50048">
    <property type="entry name" value="ZN2_CY6_FUNGAL_2"/>
    <property type="match status" value="1"/>
</dbReference>
<feature type="compositionally biased region" description="Polar residues" evidence="3">
    <location>
        <begin position="125"/>
        <end position="140"/>
    </location>
</feature>
<feature type="region of interest" description="Disordered" evidence="3">
    <location>
        <begin position="125"/>
        <end position="149"/>
    </location>
</feature>